<comment type="caution">
    <text evidence="1">The sequence shown here is derived from an EMBL/GenBank/DDBJ whole genome shotgun (WGS) entry which is preliminary data.</text>
</comment>
<evidence type="ECO:0000313" key="2">
    <source>
        <dbReference type="Proteomes" id="UP000556201"/>
    </source>
</evidence>
<gene>
    <name evidence="1" type="ORF">HNP47_003259</name>
</gene>
<protein>
    <submittedName>
        <fullName evidence="1">Uncharacterized protein</fullName>
    </submittedName>
</protein>
<evidence type="ECO:0000313" key="1">
    <source>
        <dbReference type="EMBL" id="MBB5773230.1"/>
    </source>
</evidence>
<organism evidence="1 2">
    <name type="scientific">Brevundimonas vesicularis</name>
    <name type="common">Pseudomonas vesicularis</name>
    <dbReference type="NCBI Taxonomy" id="41276"/>
    <lineage>
        <taxon>Bacteria</taxon>
        <taxon>Pseudomonadati</taxon>
        <taxon>Pseudomonadota</taxon>
        <taxon>Alphaproteobacteria</taxon>
        <taxon>Caulobacterales</taxon>
        <taxon>Caulobacteraceae</taxon>
        <taxon>Brevundimonas</taxon>
    </lineage>
</organism>
<name>A0A7W9L796_BREVE</name>
<dbReference type="Proteomes" id="UP000556201">
    <property type="component" value="Unassembled WGS sequence"/>
</dbReference>
<accession>A0A7W9L796</accession>
<sequence>MESSSAYRVVREADGFMLIGDPDHLDEFSDLVREAAARSARNLSSLR</sequence>
<reference evidence="1 2" key="1">
    <citation type="submission" date="2020-08" db="EMBL/GenBank/DDBJ databases">
        <title>Functional genomics of gut bacteria from endangered species of beetles.</title>
        <authorList>
            <person name="Carlos-Shanley C."/>
        </authorList>
    </citation>
    <scope>NUCLEOTIDE SEQUENCE [LARGE SCALE GENOMIC DNA]</scope>
    <source>
        <strain evidence="1 2">S00192</strain>
    </source>
</reference>
<dbReference type="RefSeq" id="WP_156146872.1">
    <property type="nucleotide sequence ID" value="NZ_JACHLJ010000011.1"/>
</dbReference>
<dbReference type="AlphaFoldDB" id="A0A7W9L796"/>
<proteinExistence type="predicted"/>
<dbReference type="EMBL" id="JACHLJ010000011">
    <property type="protein sequence ID" value="MBB5773230.1"/>
    <property type="molecule type" value="Genomic_DNA"/>
</dbReference>